<evidence type="ECO:0000313" key="2">
    <source>
        <dbReference type="EMBL" id="AYF73574.1"/>
    </source>
</evidence>
<dbReference type="KEGG" id="nyu:D7D52_06575"/>
<dbReference type="RefSeq" id="WP_120735504.1">
    <property type="nucleotide sequence ID" value="NZ_CP032568.1"/>
</dbReference>
<organism evidence="2 3">
    <name type="scientific">Nocardia yunnanensis</name>
    <dbReference type="NCBI Taxonomy" id="2382165"/>
    <lineage>
        <taxon>Bacteria</taxon>
        <taxon>Bacillati</taxon>
        <taxon>Actinomycetota</taxon>
        <taxon>Actinomycetes</taxon>
        <taxon>Mycobacteriales</taxon>
        <taxon>Nocardiaceae</taxon>
        <taxon>Nocardia</taxon>
    </lineage>
</organism>
<gene>
    <name evidence="2" type="ORF">D7D52_06575</name>
</gene>
<name>A0A386Z8Z6_9NOCA</name>
<evidence type="ECO:0000313" key="3">
    <source>
        <dbReference type="Proteomes" id="UP000267164"/>
    </source>
</evidence>
<accession>A0A386Z8Z6</accession>
<dbReference type="OrthoDB" id="4555474at2"/>
<reference evidence="2 3" key="1">
    <citation type="submission" date="2018-09" db="EMBL/GenBank/DDBJ databases">
        <title>Nocardia yunnanensis sp. nov., an actinomycete isolated from a soil sample.</title>
        <authorList>
            <person name="Zhang J."/>
        </authorList>
    </citation>
    <scope>NUCLEOTIDE SEQUENCE [LARGE SCALE GENOMIC DNA]</scope>
    <source>
        <strain evidence="2 3">CFHS0054</strain>
    </source>
</reference>
<feature type="region of interest" description="Disordered" evidence="1">
    <location>
        <begin position="1"/>
        <end position="20"/>
    </location>
</feature>
<dbReference type="Proteomes" id="UP000267164">
    <property type="component" value="Chromosome"/>
</dbReference>
<evidence type="ECO:0000256" key="1">
    <source>
        <dbReference type="SAM" id="MobiDB-lite"/>
    </source>
</evidence>
<protein>
    <submittedName>
        <fullName evidence="2">Uncharacterized protein</fullName>
    </submittedName>
</protein>
<dbReference type="EMBL" id="CP032568">
    <property type="protein sequence ID" value="AYF73574.1"/>
    <property type="molecule type" value="Genomic_DNA"/>
</dbReference>
<sequence length="68" mass="7237">MDRIDAVPEADSVEQSIPANPVDAVLDSESELIEVPSADSGFNADEGDLVEQSIPVPLDDEYDAAAEY</sequence>
<dbReference type="AlphaFoldDB" id="A0A386Z8Z6"/>
<keyword evidence="3" id="KW-1185">Reference proteome</keyword>
<proteinExistence type="predicted"/>